<name>A0A915I586_ROMCU</name>
<reference evidence="3" key="1">
    <citation type="submission" date="2022-11" db="UniProtKB">
        <authorList>
            <consortium name="WormBaseParasite"/>
        </authorList>
    </citation>
    <scope>IDENTIFICATION</scope>
</reference>
<dbReference type="AlphaFoldDB" id="A0A915I586"/>
<accession>A0A915I586</accession>
<sequence length="167" mass="18870">MVDLDLMLTPPFVLIALLNDAEKGQLINDFSIKATHHSLHHLLLVLQDLSYERWYLVTKCLEIKPTLLPDIRSSVVPGNEPIARFTDTASKLVPPPLFGSALLKDLKDLGQGDKSLRDAVCLLNNQPLVPSTSFRRSQPYDHNSHGSYRNNRISFDRNNQDTHCNNQ</sequence>
<organism evidence="2 3">
    <name type="scientific">Romanomermis culicivorax</name>
    <name type="common">Nematode worm</name>
    <dbReference type="NCBI Taxonomy" id="13658"/>
    <lineage>
        <taxon>Eukaryota</taxon>
        <taxon>Metazoa</taxon>
        <taxon>Ecdysozoa</taxon>
        <taxon>Nematoda</taxon>
        <taxon>Enoplea</taxon>
        <taxon>Dorylaimia</taxon>
        <taxon>Mermithida</taxon>
        <taxon>Mermithoidea</taxon>
        <taxon>Mermithidae</taxon>
        <taxon>Romanomermis</taxon>
    </lineage>
</organism>
<dbReference type="WBParaSite" id="nRc.2.0.1.t09005-RA">
    <property type="protein sequence ID" value="nRc.2.0.1.t09005-RA"/>
    <property type="gene ID" value="nRc.2.0.1.g09005"/>
</dbReference>
<dbReference type="Proteomes" id="UP000887565">
    <property type="component" value="Unplaced"/>
</dbReference>
<proteinExistence type="predicted"/>
<keyword evidence="2" id="KW-1185">Reference proteome</keyword>
<feature type="region of interest" description="Disordered" evidence="1">
    <location>
        <begin position="132"/>
        <end position="167"/>
    </location>
</feature>
<evidence type="ECO:0000313" key="3">
    <source>
        <dbReference type="WBParaSite" id="nRc.2.0.1.t09005-RA"/>
    </source>
</evidence>
<evidence type="ECO:0000313" key="2">
    <source>
        <dbReference type="Proteomes" id="UP000887565"/>
    </source>
</evidence>
<protein>
    <submittedName>
        <fullName evidence="3">Uncharacterized protein</fullName>
    </submittedName>
</protein>
<evidence type="ECO:0000256" key="1">
    <source>
        <dbReference type="SAM" id="MobiDB-lite"/>
    </source>
</evidence>